<accession>A0ABD3CTR2</accession>
<dbReference type="PANTHER" id="PTHR31623:SF110">
    <property type="entry name" value="VINORINE SYNTHASE-LIKE"/>
    <property type="match status" value="1"/>
</dbReference>
<comment type="similarity">
    <text evidence="1">Belongs to the plant acyltransferase family.</text>
</comment>
<evidence type="ECO:0000313" key="5">
    <source>
        <dbReference type="Proteomes" id="UP001632038"/>
    </source>
</evidence>
<protein>
    <submittedName>
        <fullName evidence="4">Uncharacterized protein</fullName>
    </submittedName>
</protein>
<sequence>MVVYAEMATQLIKPSSPTPPHLGKHHLSFLDQLAPPTYIHIIFYFQPYHQYSNPQTISRKLKQSLSDALSVYYPLAGRLIDNSWIDCNDEGAEYLEAQFIDDRVSDIVENPRIDELKKYVPASPFGGADIQLAVQLSFLGCGGTTIGICMSHRLADVMSLVTFVNAWATACREHAKTITPRPIFDLSVRFPPADFSRYFLPPPEAVAETPQKVVTKRFVFNKQKLEALRKASTGPLMEKPTRVEAVSAFIWRHLIECGGKNRNSTVFAATHAVDIRSRASPPLPGRFFGNACARAMAMIRTTDSGERVEYRDLAIKLRETIIKANSDYVRRLEDGDAFLKYYSGNEENDPEFKEGRKTLEVCGFTSWCRLGAYDVDYGWGKPAWVSIIGVPQKNLVFFLGTKSGDGIEAWVSMVEQDIAKIETSYCLLDQQIITDCVVK</sequence>
<keyword evidence="2" id="KW-0808">Transferase</keyword>
<proteinExistence type="inferred from homology"/>
<dbReference type="EMBL" id="JAVIJP010000032">
    <property type="protein sequence ID" value="KAL3632246.1"/>
    <property type="molecule type" value="Genomic_DNA"/>
</dbReference>
<gene>
    <name evidence="4" type="ORF">CASFOL_025230</name>
</gene>
<organism evidence="4 5">
    <name type="scientific">Castilleja foliolosa</name>
    <dbReference type="NCBI Taxonomy" id="1961234"/>
    <lineage>
        <taxon>Eukaryota</taxon>
        <taxon>Viridiplantae</taxon>
        <taxon>Streptophyta</taxon>
        <taxon>Embryophyta</taxon>
        <taxon>Tracheophyta</taxon>
        <taxon>Spermatophyta</taxon>
        <taxon>Magnoliopsida</taxon>
        <taxon>eudicotyledons</taxon>
        <taxon>Gunneridae</taxon>
        <taxon>Pentapetalae</taxon>
        <taxon>asterids</taxon>
        <taxon>lamiids</taxon>
        <taxon>Lamiales</taxon>
        <taxon>Orobanchaceae</taxon>
        <taxon>Pedicularideae</taxon>
        <taxon>Castillejinae</taxon>
        <taxon>Castilleja</taxon>
    </lineage>
</organism>
<dbReference type="GO" id="GO:0016746">
    <property type="term" value="F:acyltransferase activity"/>
    <property type="evidence" value="ECO:0007669"/>
    <property type="project" value="UniProtKB-KW"/>
</dbReference>
<dbReference type="Gene3D" id="3.30.559.10">
    <property type="entry name" value="Chloramphenicol acetyltransferase-like domain"/>
    <property type="match status" value="2"/>
</dbReference>
<evidence type="ECO:0000256" key="3">
    <source>
        <dbReference type="ARBA" id="ARBA00023315"/>
    </source>
</evidence>
<dbReference type="AlphaFoldDB" id="A0ABD3CTR2"/>
<dbReference type="PANTHER" id="PTHR31623">
    <property type="entry name" value="F21J9.9"/>
    <property type="match status" value="1"/>
</dbReference>
<reference evidence="5" key="1">
    <citation type="journal article" date="2024" name="IScience">
        <title>Strigolactones Initiate the Formation of Haustorium-like Structures in Castilleja.</title>
        <authorList>
            <person name="Buerger M."/>
            <person name="Peterson D."/>
            <person name="Chory J."/>
        </authorList>
    </citation>
    <scope>NUCLEOTIDE SEQUENCE [LARGE SCALE GENOMIC DNA]</scope>
</reference>
<keyword evidence="3" id="KW-0012">Acyltransferase</keyword>
<evidence type="ECO:0000313" key="4">
    <source>
        <dbReference type="EMBL" id="KAL3632246.1"/>
    </source>
</evidence>
<evidence type="ECO:0000256" key="2">
    <source>
        <dbReference type="ARBA" id="ARBA00022679"/>
    </source>
</evidence>
<evidence type="ECO:0000256" key="1">
    <source>
        <dbReference type="ARBA" id="ARBA00009861"/>
    </source>
</evidence>
<dbReference type="InterPro" id="IPR023213">
    <property type="entry name" value="CAT-like_dom_sf"/>
</dbReference>
<dbReference type="Proteomes" id="UP001632038">
    <property type="component" value="Unassembled WGS sequence"/>
</dbReference>
<name>A0ABD3CTR2_9LAMI</name>
<comment type="caution">
    <text evidence="4">The sequence shown here is derived from an EMBL/GenBank/DDBJ whole genome shotgun (WGS) entry which is preliminary data.</text>
</comment>
<dbReference type="Pfam" id="PF02458">
    <property type="entry name" value="Transferase"/>
    <property type="match status" value="1"/>
</dbReference>
<keyword evidence="5" id="KW-1185">Reference proteome</keyword>